<gene>
    <name evidence="2" type="ORF">CDV26_07070</name>
</gene>
<reference evidence="2 3" key="1">
    <citation type="submission" date="2017-06" db="EMBL/GenBank/DDBJ databases">
        <title>Complete genome of Francisella halioticida.</title>
        <authorList>
            <person name="Sjodin A."/>
        </authorList>
    </citation>
    <scope>NUCLEOTIDE SEQUENCE [LARGE SCALE GENOMIC DNA]</scope>
    <source>
        <strain evidence="2 3">DSM 23729</strain>
    </source>
</reference>
<dbReference type="InterPro" id="IPR005119">
    <property type="entry name" value="LysR_subst-bd"/>
</dbReference>
<accession>A0ABN5B137</accession>
<proteinExistence type="predicted"/>
<organism evidence="2 3">
    <name type="scientific">Francisella halioticida</name>
    <dbReference type="NCBI Taxonomy" id="549298"/>
    <lineage>
        <taxon>Bacteria</taxon>
        <taxon>Pseudomonadati</taxon>
        <taxon>Pseudomonadota</taxon>
        <taxon>Gammaproteobacteria</taxon>
        <taxon>Thiotrichales</taxon>
        <taxon>Francisellaceae</taxon>
        <taxon>Francisella</taxon>
    </lineage>
</organism>
<dbReference type="Proteomes" id="UP000249910">
    <property type="component" value="Chromosome"/>
</dbReference>
<sequence length="145" mass="16916">MIHPKIVDPDLKIHVISDEFVYFVVSSNINIISKKFSSIKSLREIEFIGAETITIFDEIVKECLQKYSLNKELDKEVKSFDTIRQFVSEGLGYSLLPEKAIDHTLKTIGKPHKNKMPLVIDYKKSRILSRAAKKWIEIIKKEYRF</sequence>
<dbReference type="Gene3D" id="3.40.190.290">
    <property type="match status" value="1"/>
</dbReference>
<dbReference type="RefSeq" id="WP_088772681.1">
    <property type="nucleotide sequence ID" value="NZ_CP022132.1"/>
</dbReference>
<dbReference type="CDD" id="cd05466">
    <property type="entry name" value="PBP2_LTTR_substrate"/>
    <property type="match status" value="1"/>
</dbReference>
<evidence type="ECO:0000313" key="2">
    <source>
        <dbReference type="EMBL" id="ASG68182.1"/>
    </source>
</evidence>
<dbReference type="Pfam" id="PF03466">
    <property type="entry name" value="LysR_substrate"/>
    <property type="match status" value="1"/>
</dbReference>
<keyword evidence="3" id="KW-1185">Reference proteome</keyword>
<protein>
    <recommendedName>
        <fullName evidence="1">LysR substrate-binding domain-containing protein</fullName>
    </recommendedName>
</protein>
<name>A0ABN5B137_9GAMM</name>
<evidence type="ECO:0000259" key="1">
    <source>
        <dbReference type="Pfam" id="PF03466"/>
    </source>
</evidence>
<feature type="domain" description="LysR substrate-binding" evidence="1">
    <location>
        <begin position="6"/>
        <end position="142"/>
    </location>
</feature>
<evidence type="ECO:0000313" key="3">
    <source>
        <dbReference type="Proteomes" id="UP000249910"/>
    </source>
</evidence>
<dbReference type="SUPFAM" id="SSF53850">
    <property type="entry name" value="Periplasmic binding protein-like II"/>
    <property type="match status" value="1"/>
</dbReference>
<dbReference type="EMBL" id="CP022132">
    <property type="protein sequence ID" value="ASG68182.1"/>
    <property type="molecule type" value="Genomic_DNA"/>
</dbReference>